<keyword evidence="2" id="KW-1003">Cell membrane</keyword>
<feature type="transmembrane region" description="Helical" evidence="8">
    <location>
        <begin position="117"/>
        <end position="133"/>
    </location>
</feature>
<feature type="transmembrane region" description="Helical" evidence="8">
    <location>
        <begin position="354"/>
        <end position="374"/>
    </location>
</feature>
<keyword evidence="7 8" id="KW-0472">Membrane</keyword>
<protein>
    <recommendedName>
        <fullName evidence="9">Glycosyltransferase RgtA/B/C/D-like domain-containing protein</fullName>
    </recommendedName>
</protein>
<evidence type="ECO:0000259" key="9">
    <source>
        <dbReference type="Pfam" id="PF13231"/>
    </source>
</evidence>
<feature type="transmembrane region" description="Helical" evidence="8">
    <location>
        <begin position="7"/>
        <end position="25"/>
    </location>
</feature>
<evidence type="ECO:0000256" key="2">
    <source>
        <dbReference type="ARBA" id="ARBA00022475"/>
    </source>
</evidence>
<dbReference type="PANTHER" id="PTHR33908:SF3">
    <property type="entry name" value="UNDECAPRENYL PHOSPHATE-ALPHA-4-AMINO-4-DEOXY-L-ARABINOSE ARABINOSYL TRANSFERASE"/>
    <property type="match status" value="1"/>
</dbReference>
<evidence type="ECO:0000256" key="8">
    <source>
        <dbReference type="SAM" id="Phobius"/>
    </source>
</evidence>
<keyword evidence="3" id="KW-0328">Glycosyltransferase</keyword>
<evidence type="ECO:0000256" key="3">
    <source>
        <dbReference type="ARBA" id="ARBA00022676"/>
    </source>
</evidence>
<dbReference type="Pfam" id="PF13231">
    <property type="entry name" value="PMT_2"/>
    <property type="match status" value="1"/>
</dbReference>
<gene>
    <name evidence="10" type="ORF">A2127_02345</name>
</gene>
<dbReference type="GO" id="GO:0009103">
    <property type="term" value="P:lipopolysaccharide biosynthetic process"/>
    <property type="evidence" value="ECO:0007669"/>
    <property type="project" value="UniProtKB-ARBA"/>
</dbReference>
<evidence type="ECO:0000256" key="6">
    <source>
        <dbReference type="ARBA" id="ARBA00022989"/>
    </source>
</evidence>
<feature type="transmembrane region" description="Helical" evidence="8">
    <location>
        <begin position="292"/>
        <end position="309"/>
    </location>
</feature>
<sequence>MAKNSKVVGALILILLVASFLRLYSLDSMPPGLYSDEAMNGNNATEALASGDFKVFYAENNGREGLFMNIQAWLIDFIGLTGLIGPVGLLRLPSAIFGILTVLGIYFLTKELFGNKNLALLAAFLIATSFWHINFSRIGFRAIMAPAFLTWGLYFLLVSYRTYKSYWSYLLPLLAGAVYGLGMHSYIAYRATPLLILLVFYLIYKSHRADLSDRNYWTITAIFTAAAIIVFLPLGMYFLENPADFFGRTGQISVWQSPAPLKDLGLNILKTAGMFNVAGDWNPRHNLPGAPLLWWPVGILFLVGLIISIRSLFRNWKLEIGNLESSTKFANLILLAWLIITALPVIISNEGMPHALRAILMAPPVFIFAAWGGVRLFEKLRPVGPIRFIGLVGLIVFAAANAYISYFLDWTKRADVAEAFNAKYVGIAEEINALPASTPKYLVIDTGGHDIRKIGSPAQTIMYLTDTYLPEKQKEKNIYYISPAEASELSEFSE</sequence>
<reference evidence="10 11" key="1">
    <citation type="journal article" date="2016" name="Nat. Commun.">
        <title>Thousands of microbial genomes shed light on interconnected biogeochemical processes in an aquifer system.</title>
        <authorList>
            <person name="Anantharaman K."/>
            <person name="Brown C.T."/>
            <person name="Hug L.A."/>
            <person name="Sharon I."/>
            <person name="Castelle C.J."/>
            <person name="Probst A.J."/>
            <person name="Thomas B.C."/>
            <person name="Singh A."/>
            <person name="Wilkins M.J."/>
            <person name="Karaoz U."/>
            <person name="Brodie E.L."/>
            <person name="Williams K.H."/>
            <person name="Hubbard S.S."/>
            <person name="Banfield J.F."/>
        </authorList>
    </citation>
    <scope>NUCLEOTIDE SEQUENCE [LARGE SCALE GENOMIC DNA]</scope>
</reference>
<dbReference type="GO" id="GO:0016763">
    <property type="term" value="F:pentosyltransferase activity"/>
    <property type="evidence" value="ECO:0007669"/>
    <property type="project" value="TreeGrafter"/>
</dbReference>
<feature type="transmembrane region" description="Helical" evidence="8">
    <location>
        <begin position="187"/>
        <end position="204"/>
    </location>
</feature>
<name>A0A1F6BMH7_9BACT</name>
<evidence type="ECO:0000313" key="10">
    <source>
        <dbReference type="EMBL" id="OGG37972.1"/>
    </source>
</evidence>
<feature type="transmembrane region" description="Helical" evidence="8">
    <location>
        <begin position="165"/>
        <end position="181"/>
    </location>
</feature>
<feature type="transmembrane region" description="Helical" evidence="8">
    <location>
        <begin position="139"/>
        <end position="158"/>
    </location>
</feature>
<dbReference type="EMBL" id="MFKI01000040">
    <property type="protein sequence ID" value="OGG37972.1"/>
    <property type="molecule type" value="Genomic_DNA"/>
</dbReference>
<accession>A0A1F6BMH7</accession>
<evidence type="ECO:0000313" key="11">
    <source>
        <dbReference type="Proteomes" id="UP000179324"/>
    </source>
</evidence>
<proteinExistence type="predicted"/>
<feature type="transmembrane region" description="Helical" evidence="8">
    <location>
        <begin position="216"/>
        <end position="239"/>
    </location>
</feature>
<evidence type="ECO:0000256" key="4">
    <source>
        <dbReference type="ARBA" id="ARBA00022679"/>
    </source>
</evidence>
<dbReference type="PANTHER" id="PTHR33908">
    <property type="entry name" value="MANNOSYLTRANSFERASE YKCB-RELATED"/>
    <property type="match status" value="1"/>
</dbReference>
<comment type="caution">
    <text evidence="10">The sequence shown here is derived from an EMBL/GenBank/DDBJ whole genome shotgun (WGS) entry which is preliminary data.</text>
</comment>
<dbReference type="GO" id="GO:0010041">
    <property type="term" value="P:response to iron(III) ion"/>
    <property type="evidence" value="ECO:0007669"/>
    <property type="project" value="TreeGrafter"/>
</dbReference>
<feature type="domain" description="Glycosyltransferase RgtA/B/C/D-like" evidence="9">
    <location>
        <begin position="90"/>
        <end position="232"/>
    </location>
</feature>
<keyword evidence="6 8" id="KW-1133">Transmembrane helix</keyword>
<dbReference type="Proteomes" id="UP000179324">
    <property type="component" value="Unassembled WGS sequence"/>
</dbReference>
<feature type="transmembrane region" description="Helical" evidence="8">
    <location>
        <begin position="89"/>
        <end position="108"/>
    </location>
</feature>
<dbReference type="InterPro" id="IPR038731">
    <property type="entry name" value="RgtA/B/C-like"/>
</dbReference>
<evidence type="ECO:0000256" key="5">
    <source>
        <dbReference type="ARBA" id="ARBA00022692"/>
    </source>
</evidence>
<dbReference type="GO" id="GO:0005886">
    <property type="term" value="C:plasma membrane"/>
    <property type="evidence" value="ECO:0007669"/>
    <property type="project" value="UniProtKB-SubCell"/>
</dbReference>
<feature type="transmembrane region" description="Helical" evidence="8">
    <location>
        <begin position="386"/>
        <end position="408"/>
    </location>
</feature>
<dbReference type="InterPro" id="IPR050297">
    <property type="entry name" value="LipidA_mod_glycosyltrf_83"/>
</dbReference>
<evidence type="ECO:0000256" key="1">
    <source>
        <dbReference type="ARBA" id="ARBA00004651"/>
    </source>
</evidence>
<dbReference type="AlphaFoldDB" id="A0A1F6BMH7"/>
<feature type="transmembrane region" description="Helical" evidence="8">
    <location>
        <begin position="329"/>
        <end position="348"/>
    </location>
</feature>
<organism evidence="10 11">
    <name type="scientific">Candidatus Jorgensenbacteria bacterium GWC1_48_12</name>
    <dbReference type="NCBI Taxonomy" id="1798469"/>
    <lineage>
        <taxon>Bacteria</taxon>
        <taxon>Candidatus Joergenseniibacteriota</taxon>
    </lineage>
</organism>
<keyword evidence="4" id="KW-0808">Transferase</keyword>
<evidence type="ECO:0000256" key="7">
    <source>
        <dbReference type="ARBA" id="ARBA00023136"/>
    </source>
</evidence>
<comment type="subcellular location">
    <subcellularLocation>
        <location evidence="1">Cell membrane</location>
        <topology evidence="1">Multi-pass membrane protein</topology>
    </subcellularLocation>
</comment>
<keyword evidence="5 8" id="KW-0812">Transmembrane</keyword>